<gene>
    <name evidence="2" type="ORF">B296_00014499</name>
</gene>
<comment type="caution">
    <text evidence="2">The sequence shown here is derived from an EMBL/GenBank/DDBJ whole genome shotgun (WGS) entry which is preliminary data.</text>
</comment>
<proteinExistence type="predicted"/>
<feature type="region of interest" description="Disordered" evidence="1">
    <location>
        <begin position="94"/>
        <end position="136"/>
    </location>
</feature>
<evidence type="ECO:0000256" key="1">
    <source>
        <dbReference type="SAM" id="MobiDB-lite"/>
    </source>
</evidence>
<dbReference type="AlphaFoldDB" id="A0A426ZJX0"/>
<dbReference type="EMBL" id="AMZH03006254">
    <property type="protein sequence ID" value="RRT64287.1"/>
    <property type="molecule type" value="Genomic_DNA"/>
</dbReference>
<dbReference type="Proteomes" id="UP000287651">
    <property type="component" value="Unassembled WGS sequence"/>
</dbReference>
<organism evidence="2 3">
    <name type="scientific">Ensete ventricosum</name>
    <name type="common">Abyssinian banana</name>
    <name type="synonym">Musa ensete</name>
    <dbReference type="NCBI Taxonomy" id="4639"/>
    <lineage>
        <taxon>Eukaryota</taxon>
        <taxon>Viridiplantae</taxon>
        <taxon>Streptophyta</taxon>
        <taxon>Embryophyta</taxon>
        <taxon>Tracheophyta</taxon>
        <taxon>Spermatophyta</taxon>
        <taxon>Magnoliopsida</taxon>
        <taxon>Liliopsida</taxon>
        <taxon>Zingiberales</taxon>
        <taxon>Musaceae</taxon>
        <taxon>Ensete</taxon>
    </lineage>
</organism>
<protein>
    <submittedName>
        <fullName evidence="2">Uncharacterized protein</fullName>
    </submittedName>
</protein>
<feature type="compositionally biased region" description="Basic residues" evidence="1">
    <location>
        <begin position="97"/>
        <end position="123"/>
    </location>
</feature>
<evidence type="ECO:0000313" key="3">
    <source>
        <dbReference type="Proteomes" id="UP000287651"/>
    </source>
</evidence>
<reference evidence="2 3" key="1">
    <citation type="journal article" date="2014" name="Agronomy (Basel)">
        <title>A Draft Genome Sequence for Ensete ventricosum, the Drought-Tolerant Tree Against Hunger.</title>
        <authorList>
            <person name="Harrison J."/>
            <person name="Moore K.A."/>
            <person name="Paszkiewicz K."/>
            <person name="Jones T."/>
            <person name="Grant M."/>
            <person name="Ambacheew D."/>
            <person name="Muzemil S."/>
            <person name="Studholme D.J."/>
        </authorList>
    </citation>
    <scope>NUCLEOTIDE SEQUENCE [LARGE SCALE GENOMIC DNA]</scope>
</reference>
<feature type="region of interest" description="Disordered" evidence="1">
    <location>
        <begin position="34"/>
        <end position="62"/>
    </location>
</feature>
<sequence>MDYPRAMLYPGVTQELVGEGELPKERTQSEVAEALRSRQVKGQGRVSLATKEAKENRIGASPTTRWRRPCIRVAVCLSIDQGKLLREHRGLEVGNRKGARKRRRVRRGSAPRAKHRLEKRWTRRSATMSQKRIYRS</sequence>
<accession>A0A426ZJX0</accession>
<evidence type="ECO:0000313" key="2">
    <source>
        <dbReference type="EMBL" id="RRT64287.1"/>
    </source>
</evidence>
<name>A0A426ZJX0_ENSVE</name>